<keyword evidence="2" id="KW-1185">Reference proteome</keyword>
<sequence>MTLDFTGTISKDCLTLIFASDRGEIQLLPATTKMKATTESPKIFVYLKAQQPTLITQTAVNQKLITEYQADQLLLITPPWELEIPYLIAMLHQTWTDNGLKVATLPENASKVPANQQKTLSDYQEELFLVLKALGIHTAKVRHKTAKAQHRWNKAVSTISFFIDHEGATGEAQWQKRNEMLLKKGAQLKMNPPLKKDGSIGFDVRFAEKLRGDLAAKISGDRTTEDIVLKSVNELGLFLYYGGTNGWLVLKDQAGKTIDEYTVVK</sequence>
<accession>A0ABV0F4M9</accession>
<evidence type="ECO:0000313" key="1">
    <source>
        <dbReference type="EMBL" id="MEO1783024.1"/>
    </source>
</evidence>
<proteinExistence type="predicted"/>
<comment type="caution">
    <text evidence="1">The sequence shown here is derived from an EMBL/GenBank/DDBJ whole genome shotgun (WGS) entry which is preliminary data.</text>
</comment>
<dbReference type="Proteomes" id="UP001429357">
    <property type="component" value="Unassembled WGS sequence"/>
</dbReference>
<dbReference type="RefSeq" id="WP_161870365.1">
    <property type="nucleotide sequence ID" value="NZ_MAEI02000001.1"/>
</dbReference>
<dbReference type="EMBL" id="MAEI02000001">
    <property type="protein sequence ID" value="MEO1783024.1"/>
    <property type="molecule type" value="Genomic_DNA"/>
</dbReference>
<gene>
    <name evidence="1" type="ORF">BAU18_002642</name>
</gene>
<reference evidence="1 2" key="2">
    <citation type="submission" date="2024-02" db="EMBL/GenBank/DDBJ databases">
        <title>The Genome Sequence of Enterococcus diestrammenae JM9A.</title>
        <authorList>
            <person name="Earl A."/>
            <person name="Manson A."/>
            <person name="Gilmore M."/>
            <person name="Sanders J."/>
            <person name="Shea T."/>
            <person name="Howe W."/>
            <person name="Livny J."/>
            <person name="Cuomo C."/>
            <person name="Neafsey D."/>
            <person name="Birren B."/>
        </authorList>
    </citation>
    <scope>NUCLEOTIDE SEQUENCE [LARGE SCALE GENOMIC DNA]</scope>
    <source>
        <strain evidence="1 2">JM9A</strain>
    </source>
</reference>
<organism evidence="1 2">
    <name type="scientific">Enterococcus diestrammenae</name>
    <dbReference type="NCBI Taxonomy" id="1155073"/>
    <lineage>
        <taxon>Bacteria</taxon>
        <taxon>Bacillati</taxon>
        <taxon>Bacillota</taxon>
        <taxon>Bacilli</taxon>
        <taxon>Lactobacillales</taxon>
        <taxon>Enterococcaceae</taxon>
        <taxon>Enterococcus</taxon>
    </lineage>
</organism>
<name>A0ABV0F4M9_9ENTE</name>
<protein>
    <submittedName>
        <fullName evidence="1">Uncharacterized protein</fullName>
    </submittedName>
</protein>
<evidence type="ECO:0000313" key="2">
    <source>
        <dbReference type="Proteomes" id="UP001429357"/>
    </source>
</evidence>
<reference evidence="2" key="1">
    <citation type="submission" date="2016-06" db="EMBL/GenBank/DDBJ databases">
        <title>Four novel species of enterococci isolated from chicken manure.</title>
        <authorList>
            <person name="Van Tyne D."/>
        </authorList>
    </citation>
    <scope>NUCLEOTIDE SEQUENCE [LARGE SCALE GENOMIC DNA]</scope>
    <source>
        <strain evidence="2">JM9A</strain>
    </source>
</reference>